<evidence type="ECO:0000313" key="1">
    <source>
        <dbReference type="EMBL" id="MCD7454339.1"/>
    </source>
</evidence>
<sequence length="145" mass="16557">MLPAVESPIPENGARHIDRITNNNLPENQAAIDILKTELLCDESFSEIIKEEEEEVVGTSDASSTNCTVFVLNECKRLRSHSTDEEEEEDGNATEAVSDAIICIEFMKQNKGERSMMMDRMEIKNLNKMMKRVCLMVLLLRSWKF</sequence>
<dbReference type="EMBL" id="JACEIK010000297">
    <property type="protein sequence ID" value="MCD7454339.1"/>
    <property type="molecule type" value="Genomic_DNA"/>
</dbReference>
<keyword evidence="2" id="KW-1185">Reference proteome</keyword>
<organism evidence="1 2">
    <name type="scientific">Datura stramonium</name>
    <name type="common">Jimsonweed</name>
    <name type="synonym">Common thornapple</name>
    <dbReference type="NCBI Taxonomy" id="4076"/>
    <lineage>
        <taxon>Eukaryota</taxon>
        <taxon>Viridiplantae</taxon>
        <taxon>Streptophyta</taxon>
        <taxon>Embryophyta</taxon>
        <taxon>Tracheophyta</taxon>
        <taxon>Spermatophyta</taxon>
        <taxon>Magnoliopsida</taxon>
        <taxon>eudicotyledons</taxon>
        <taxon>Gunneridae</taxon>
        <taxon>Pentapetalae</taxon>
        <taxon>asterids</taxon>
        <taxon>lamiids</taxon>
        <taxon>Solanales</taxon>
        <taxon>Solanaceae</taxon>
        <taxon>Solanoideae</taxon>
        <taxon>Datureae</taxon>
        <taxon>Datura</taxon>
    </lineage>
</organism>
<dbReference type="Proteomes" id="UP000823775">
    <property type="component" value="Unassembled WGS sequence"/>
</dbReference>
<evidence type="ECO:0000313" key="2">
    <source>
        <dbReference type="Proteomes" id="UP000823775"/>
    </source>
</evidence>
<name>A0ABS8S5Q5_DATST</name>
<accession>A0ABS8S5Q5</accession>
<reference evidence="1 2" key="1">
    <citation type="journal article" date="2021" name="BMC Genomics">
        <title>Datura genome reveals duplications of psychoactive alkaloid biosynthetic genes and high mutation rate following tissue culture.</title>
        <authorList>
            <person name="Rajewski A."/>
            <person name="Carter-House D."/>
            <person name="Stajich J."/>
            <person name="Litt A."/>
        </authorList>
    </citation>
    <scope>NUCLEOTIDE SEQUENCE [LARGE SCALE GENOMIC DNA]</scope>
    <source>
        <strain evidence="1">AR-01</strain>
    </source>
</reference>
<proteinExistence type="predicted"/>
<comment type="caution">
    <text evidence="1">The sequence shown here is derived from an EMBL/GenBank/DDBJ whole genome shotgun (WGS) entry which is preliminary data.</text>
</comment>
<gene>
    <name evidence="1" type="ORF">HAX54_024351</name>
</gene>
<protein>
    <submittedName>
        <fullName evidence="1">Uncharacterized protein</fullName>
    </submittedName>
</protein>